<dbReference type="AlphaFoldDB" id="A0A137PCY6"/>
<keyword evidence="3" id="KW-1185">Reference proteome</keyword>
<reference evidence="2 3" key="1">
    <citation type="journal article" date="2015" name="Genome Biol. Evol.">
        <title>Phylogenomic analyses indicate that early fungi evolved digesting cell walls of algal ancestors of land plants.</title>
        <authorList>
            <person name="Chang Y."/>
            <person name="Wang S."/>
            <person name="Sekimoto S."/>
            <person name="Aerts A.L."/>
            <person name="Choi C."/>
            <person name="Clum A."/>
            <person name="LaButti K.M."/>
            <person name="Lindquist E.A."/>
            <person name="Yee Ngan C."/>
            <person name="Ohm R.A."/>
            <person name="Salamov A.A."/>
            <person name="Grigoriev I.V."/>
            <person name="Spatafora J.W."/>
            <person name="Berbee M.L."/>
        </authorList>
    </citation>
    <scope>NUCLEOTIDE SEQUENCE [LARGE SCALE GENOMIC DNA]</scope>
    <source>
        <strain evidence="2 3">NRRL 28638</strain>
    </source>
</reference>
<accession>A0A137PCY6</accession>
<feature type="compositionally biased region" description="Pro residues" evidence="1">
    <location>
        <begin position="37"/>
        <end position="46"/>
    </location>
</feature>
<dbReference type="Proteomes" id="UP000070444">
    <property type="component" value="Unassembled WGS sequence"/>
</dbReference>
<evidence type="ECO:0000313" key="2">
    <source>
        <dbReference type="EMBL" id="KXN72868.1"/>
    </source>
</evidence>
<feature type="compositionally biased region" description="Polar residues" evidence="1">
    <location>
        <begin position="1"/>
        <end position="18"/>
    </location>
</feature>
<name>A0A137PCY6_CONC2</name>
<evidence type="ECO:0000256" key="1">
    <source>
        <dbReference type="SAM" id="MobiDB-lite"/>
    </source>
</evidence>
<dbReference type="EMBL" id="KQ964445">
    <property type="protein sequence ID" value="KXN72868.1"/>
    <property type="molecule type" value="Genomic_DNA"/>
</dbReference>
<protein>
    <submittedName>
        <fullName evidence="2">Uncharacterized protein</fullName>
    </submittedName>
</protein>
<dbReference type="OrthoDB" id="5590091at2759"/>
<gene>
    <name evidence="2" type="ORF">CONCODRAFT_77600</name>
</gene>
<proteinExistence type="predicted"/>
<dbReference type="OMA" id="SRIFEDW"/>
<evidence type="ECO:0000313" key="3">
    <source>
        <dbReference type="Proteomes" id="UP000070444"/>
    </source>
</evidence>
<sequence>MLNISATPSLVKPSSQPSVGHYKDSNPLSKATSKPSTPRPSTPLCPPISIDSFLEEDNVSSSVSTARITYFFDDSRGGSFLSIPHLGRSGSASTAGITRILETWLSEKIANPVNSTQATSSIIPILEEPIQQVTDSITSQLQAHAAKYLSALSKVYIQVQTGHVFDLPKCCDDSDVLWAAQEFYQQYPLFLDLTIWTRSLPTPGEACVSKPVPATSSTISKSSYASTTYSKMVFDSPSHHATELLLHFLKTYHQ</sequence>
<feature type="region of interest" description="Disordered" evidence="1">
    <location>
        <begin position="1"/>
        <end position="48"/>
    </location>
</feature>
<organism evidence="2 3">
    <name type="scientific">Conidiobolus coronatus (strain ATCC 28846 / CBS 209.66 / NRRL 28638)</name>
    <name type="common">Delacroixia coronata</name>
    <dbReference type="NCBI Taxonomy" id="796925"/>
    <lineage>
        <taxon>Eukaryota</taxon>
        <taxon>Fungi</taxon>
        <taxon>Fungi incertae sedis</taxon>
        <taxon>Zoopagomycota</taxon>
        <taxon>Entomophthoromycotina</taxon>
        <taxon>Entomophthoromycetes</taxon>
        <taxon>Entomophthorales</taxon>
        <taxon>Ancylistaceae</taxon>
        <taxon>Conidiobolus</taxon>
    </lineage>
</organism>